<evidence type="ECO:0000256" key="6">
    <source>
        <dbReference type="SAM" id="Phobius"/>
    </source>
</evidence>
<evidence type="ECO:0000313" key="7">
    <source>
        <dbReference type="EMBL" id="SET41315.1"/>
    </source>
</evidence>
<dbReference type="GO" id="GO:0016020">
    <property type="term" value="C:membrane"/>
    <property type="evidence" value="ECO:0007669"/>
    <property type="project" value="UniProtKB-SubCell"/>
</dbReference>
<gene>
    <name evidence="7" type="ORF">SAMN04488546_2403</name>
</gene>
<sequence length="156" mass="16818">MTDRSPYTLTSAAVTTTAVVGGIGTAAGTRWYRELDKPPWQPPGWAFGPAWTVLYVLLAVAGGRALTAGGEGARRRYLRAYLANLTLNAGWTWLFFRARRPALATAEAVLLAASTADLARRSWVLDRRAGAALVPYLAWTAFAASLTAAIARRNPR</sequence>
<evidence type="ECO:0000256" key="5">
    <source>
        <dbReference type="ARBA" id="ARBA00023136"/>
    </source>
</evidence>
<comment type="subcellular location">
    <subcellularLocation>
        <location evidence="1">Membrane</location>
        <topology evidence="1">Multi-pass membrane protein</topology>
    </subcellularLocation>
</comment>
<organism evidence="7 8">
    <name type="scientific">Geodermatophilus poikilotrophus</name>
    <dbReference type="NCBI Taxonomy" id="1333667"/>
    <lineage>
        <taxon>Bacteria</taxon>
        <taxon>Bacillati</taxon>
        <taxon>Actinomycetota</taxon>
        <taxon>Actinomycetes</taxon>
        <taxon>Geodermatophilales</taxon>
        <taxon>Geodermatophilaceae</taxon>
        <taxon>Geodermatophilus</taxon>
    </lineage>
</organism>
<dbReference type="AlphaFoldDB" id="A0A1I0E8B7"/>
<evidence type="ECO:0000313" key="8">
    <source>
        <dbReference type="Proteomes" id="UP000198507"/>
    </source>
</evidence>
<dbReference type="FunFam" id="1.20.1260.100:FF:000001">
    <property type="entry name" value="translocator protein 2"/>
    <property type="match status" value="1"/>
</dbReference>
<dbReference type="Proteomes" id="UP000198507">
    <property type="component" value="Unassembled WGS sequence"/>
</dbReference>
<dbReference type="EMBL" id="FOIE01000004">
    <property type="protein sequence ID" value="SET41315.1"/>
    <property type="molecule type" value="Genomic_DNA"/>
</dbReference>
<dbReference type="InterPro" id="IPR004307">
    <property type="entry name" value="TspO_MBR"/>
</dbReference>
<evidence type="ECO:0000256" key="4">
    <source>
        <dbReference type="ARBA" id="ARBA00022989"/>
    </source>
</evidence>
<dbReference type="PANTHER" id="PTHR10057">
    <property type="entry name" value="PERIPHERAL-TYPE BENZODIAZEPINE RECEPTOR"/>
    <property type="match status" value="1"/>
</dbReference>
<dbReference type="Pfam" id="PF03073">
    <property type="entry name" value="TspO_MBR"/>
    <property type="match status" value="1"/>
</dbReference>
<keyword evidence="4 6" id="KW-1133">Transmembrane helix</keyword>
<comment type="similarity">
    <text evidence="2">Belongs to the TspO/BZRP family.</text>
</comment>
<feature type="transmembrane region" description="Helical" evidence="6">
    <location>
        <begin position="131"/>
        <end position="151"/>
    </location>
</feature>
<name>A0A1I0E8B7_9ACTN</name>
<dbReference type="RefSeq" id="WP_091444115.1">
    <property type="nucleotide sequence ID" value="NZ_FOIE01000004.1"/>
</dbReference>
<feature type="transmembrane region" description="Helical" evidence="6">
    <location>
        <begin position="12"/>
        <end position="32"/>
    </location>
</feature>
<evidence type="ECO:0000256" key="2">
    <source>
        <dbReference type="ARBA" id="ARBA00007524"/>
    </source>
</evidence>
<keyword evidence="8" id="KW-1185">Reference proteome</keyword>
<dbReference type="InterPro" id="IPR038330">
    <property type="entry name" value="TspO/MBR-related_sf"/>
</dbReference>
<dbReference type="Gene3D" id="1.20.1260.100">
    <property type="entry name" value="TspO/MBR protein"/>
    <property type="match status" value="1"/>
</dbReference>
<reference evidence="8" key="1">
    <citation type="submission" date="2016-10" db="EMBL/GenBank/DDBJ databases">
        <authorList>
            <person name="Varghese N."/>
            <person name="Submissions S."/>
        </authorList>
    </citation>
    <scope>NUCLEOTIDE SEQUENCE [LARGE SCALE GENOMIC DNA]</scope>
    <source>
        <strain evidence="8">DSM 44209</strain>
    </source>
</reference>
<evidence type="ECO:0000256" key="3">
    <source>
        <dbReference type="ARBA" id="ARBA00022692"/>
    </source>
</evidence>
<feature type="transmembrane region" description="Helical" evidence="6">
    <location>
        <begin position="44"/>
        <end position="66"/>
    </location>
</feature>
<evidence type="ECO:0000256" key="1">
    <source>
        <dbReference type="ARBA" id="ARBA00004141"/>
    </source>
</evidence>
<dbReference type="OrthoDB" id="9795496at2"/>
<dbReference type="CDD" id="cd15904">
    <property type="entry name" value="TSPO_MBR"/>
    <property type="match status" value="1"/>
</dbReference>
<keyword evidence="5 6" id="KW-0472">Membrane</keyword>
<keyword evidence="3 6" id="KW-0812">Transmembrane</keyword>
<dbReference type="PANTHER" id="PTHR10057:SF0">
    <property type="entry name" value="TRANSLOCATOR PROTEIN"/>
    <property type="match status" value="1"/>
</dbReference>
<dbReference type="GO" id="GO:0033013">
    <property type="term" value="P:tetrapyrrole metabolic process"/>
    <property type="evidence" value="ECO:0007669"/>
    <property type="project" value="UniProtKB-ARBA"/>
</dbReference>
<dbReference type="PIRSF" id="PIRSF005859">
    <property type="entry name" value="PBR"/>
    <property type="match status" value="1"/>
</dbReference>
<proteinExistence type="inferred from homology"/>
<protein>
    <submittedName>
        <fullName evidence="7">TspO and MBR related proteins</fullName>
    </submittedName>
</protein>
<accession>A0A1I0E8B7</accession>